<dbReference type="RefSeq" id="WP_123647033.1">
    <property type="nucleotide sequence ID" value="NZ_RCTY01000021.1"/>
</dbReference>
<comment type="caution">
    <text evidence="1">The sequence shown here is derived from an EMBL/GenBank/DDBJ whole genome shotgun (WGS) entry which is preliminary data.</text>
</comment>
<evidence type="ECO:0000313" key="2">
    <source>
        <dbReference type="Proteomes" id="UP000275910"/>
    </source>
</evidence>
<sequence length="113" mass="13215">MLNDIERKRAEKIAARLLKPRHSPHVKSGGTTVCRVVGQAIEIYSARTAYDYSGEVIEIPIVKFRYVRTQQVWQLFWSRASGKWQGYEPMRKAEDLAELVEEVWRDSHCCFWG</sequence>
<dbReference type="InterPro" id="IPR021388">
    <property type="entry name" value="DUF3024"/>
</dbReference>
<dbReference type="AlphaFoldDB" id="A0A3N2RJP7"/>
<protein>
    <submittedName>
        <fullName evidence="1">DUF3024 domain-containing protein</fullName>
    </submittedName>
</protein>
<evidence type="ECO:0000313" key="1">
    <source>
        <dbReference type="EMBL" id="ROU07556.1"/>
    </source>
</evidence>
<organism evidence="1 2">
    <name type="scientific">Lysobacter enzymogenes</name>
    <dbReference type="NCBI Taxonomy" id="69"/>
    <lineage>
        <taxon>Bacteria</taxon>
        <taxon>Pseudomonadati</taxon>
        <taxon>Pseudomonadota</taxon>
        <taxon>Gammaproteobacteria</taxon>
        <taxon>Lysobacterales</taxon>
        <taxon>Lysobacteraceae</taxon>
        <taxon>Lysobacter</taxon>
    </lineage>
</organism>
<dbReference type="EMBL" id="RCTY01000021">
    <property type="protein sequence ID" value="ROU07556.1"/>
    <property type="molecule type" value="Genomic_DNA"/>
</dbReference>
<dbReference type="Proteomes" id="UP000275910">
    <property type="component" value="Unassembled WGS sequence"/>
</dbReference>
<accession>A0A3N2RJP7</accession>
<gene>
    <name evidence="1" type="ORF">D9T17_08465</name>
</gene>
<proteinExistence type="predicted"/>
<dbReference type="Pfam" id="PF11225">
    <property type="entry name" value="DUF3024"/>
    <property type="match status" value="1"/>
</dbReference>
<reference evidence="1 2" key="1">
    <citation type="submission" date="2018-10" db="EMBL/GenBank/DDBJ databases">
        <title>The genome of Lysobacter enzymogenes OH11.</title>
        <authorList>
            <person name="Liu F."/>
            <person name="Zhao Y."/>
            <person name="Qian G."/>
            <person name="Chen Y."/>
            <person name="Xu H."/>
        </authorList>
    </citation>
    <scope>NUCLEOTIDE SEQUENCE [LARGE SCALE GENOMIC DNA]</scope>
    <source>
        <strain evidence="1 2">OH11</strain>
    </source>
</reference>
<name>A0A3N2RJP7_LYSEN</name>